<dbReference type="InterPro" id="IPR048764">
    <property type="entry name" value="PylC_N"/>
</dbReference>
<evidence type="ECO:0000313" key="2">
    <source>
        <dbReference type="EMBL" id="PTQ93570.1"/>
    </source>
</evidence>
<keyword evidence="3" id="KW-1185">Reference proteome</keyword>
<feature type="domain" description="PylC N-terminal" evidence="1">
    <location>
        <begin position="11"/>
        <end position="96"/>
    </location>
</feature>
<proteinExistence type="predicted"/>
<evidence type="ECO:0000313" key="3">
    <source>
        <dbReference type="Proteomes" id="UP000244168"/>
    </source>
</evidence>
<dbReference type="RefSeq" id="WP_107830716.1">
    <property type="nucleotide sequence ID" value="NZ_CP160205.1"/>
</dbReference>
<dbReference type="OrthoDB" id="707775at2"/>
<dbReference type="Pfam" id="PF21360">
    <property type="entry name" value="PylC-like_N"/>
    <property type="match status" value="1"/>
</dbReference>
<name>A0A2T5J5S7_9SPHI</name>
<comment type="caution">
    <text evidence="2">The sequence shown here is derived from an EMBL/GenBank/DDBJ whole genome shotgun (WGS) entry which is preliminary data.</text>
</comment>
<organism evidence="2 3">
    <name type="scientific">Mucilaginibacter yixingensis</name>
    <dbReference type="NCBI Taxonomy" id="1295612"/>
    <lineage>
        <taxon>Bacteria</taxon>
        <taxon>Pseudomonadati</taxon>
        <taxon>Bacteroidota</taxon>
        <taxon>Sphingobacteriia</taxon>
        <taxon>Sphingobacteriales</taxon>
        <taxon>Sphingobacteriaceae</taxon>
        <taxon>Mucilaginibacter</taxon>
    </lineage>
</organism>
<gene>
    <name evidence="2" type="ORF">C8P68_10832</name>
</gene>
<dbReference type="Proteomes" id="UP000244168">
    <property type="component" value="Unassembled WGS sequence"/>
</dbReference>
<sequence>MKVLITGASSAAAYQLKSKIGAQQVILGDYTDLPGVMLQSGQMIKLPEPADPAYVHKILSLCMDRGITHVYTTQQTEFELLHQANQLFEEYGINILAATDEIR</sequence>
<protein>
    <recommendedName>
        <fullName evidence="1">PylC N-terminal domain-containing protein</fullName>
    </recommendedName>
</protein>
<evidence type="ECO:0000259" key="1">
    <source>
        <dbReference type="Pfam" id="PF21360"/>
    </source>
</evidence>
<accession>A0A2T5J5S7</accession>
<dbReference type="Gene3D" id="3.40.50.20">
    <property type="match status" value="1"/>
</dbReference>
<dbReference type="EMBL" id="QAOQ01000008">
    <property type="protein sequence ID" value="PTQ93570.1"/>
    <property type="molecule type" value="Genomic_DNA"/>
</dbReference>
<dbReference type="AlphaFoldDB" id="A0A2T5J5S7"/>
<reference evidence="2 3" key="1">
    <citation type="submission" date="2018-04" db="EMBL/GenBank/DDBJ databases">
        <title>Genomic Encyclopedia of Archaeal and Bacterial Type Strains, Phase II (KMG-II): from individual species to whole genera.</title>
        <authorList>
            <person name="Goeker M."/>
        </authorList>
    </citation>
    <scope>NUCLEOTIDE SEQUENCE [LARGE SCALE GENOMIC DNA]</scope>
    <source>
        <strain evidence="2 3">DSM 26809</strain>
    </source>
</reference>